<keyword evidence="2" id="KW-0812">Transmembrane</keyword>
<keyword evidence="2" id="KW-1133">Transmembrane helix</keyword>
<reference evidence="3 4" key="1">
    <citation type="submission" date="2024-10" db="EMBL/GenBank/DDBJ databases">
        <title>Updated reference genomes for cyclostephanoid diatoms.</title>
        <authorList>
            <person name="Roberts W.R."/>
            <person name="Alverson A.J."/>
        </authorList>
    </citation>
    <scope>NUCLEOTIDE SEQUENCE [LARGE SCALE GENOMIC DNA]</scope>
    <source>
        <strain evidence="3 4">AJA276-08</strain>
    </source>
</reference>
<feature type="transmembrane region" description="Helical" evidence="2">
    <location>
        <begin position="63"/>
        <end position="87"/>
    </location>
</feature>
<dbReference type="Proteomes" id="UP001530315">
    <property type="component" value="Unassembled WGS sequence"/>
</dbReference>
<protein>
    <recommendedName>
        <fullName evidence="5">Golgi apparatus membrane protein TVP23 homolog</fullName>
    </recommendedName>
</protein>
<organism evidence="3 4">
    <name type="scientific">Stephanodiscus triporus</name>
    <dbReference type="NCBI Taxonomy" id="2934178"/>
    <lineage>
        <taxon>Eukaryota</taxon>
        <taxon>Sar</taxon>
        <taxon>Stramenopiles</taxon>
        <taxon>Ochrophyta</taxon>
        <taxon>Bacillariophyta</taxon>
        <taxon>Coscinodiscophyceae</taxon>
        <taxon>Thalassiosirophycidae</taxon>
        <taxon>Stephanodiscales</taxon>
        <taxon>Stephanodiscaceae</taxon>
        <taxon>Stephanodiscus</taxon>
    </lineage>
</organism>
<evidence type="ECO:0000256" key="1">
    <source>
        <dbReference type="SAM" id="MobiDB-lite"/>
    </source>
</evidence>
<evidence type="ECO:0000313" key="4">
    <source>
        <dbReference type="Proteomes" id="UP001530315"/>
    </source>
</evidence>
<evidence type="ECO:0000256" key="2">
    <source>
        <dbReference type="SAM" id="Phobius"/>
    </source>
</evidence>
<keyword evidence="2" id="KW-0472">Membrane</keyword>
<feature type="region of interest" description="Disordered" evidence="1">
    <location>
        <begin position="1"/>
        <end position="29"/>
    </location>
</feature>
<keyword evidence="4" id="KW-1185">Reference proteome</keyword>
<dbReference type="EMBL" id="JALLAZ020000109">
    <property type="protein sequence ID" value="KAL3803580.1"/>
    <property type="molecule type" value="Genomic_DNA"/>
</dbReference>
<feature type="transmembrane region" description="Helical" evidence="2">
    <location>
        <begin position="174"/>
        <end position="199"/>
    </location>
</feature>
<gene>
    <name evidence="3" type="ORF">ACHAW5_003361</name>
</gene>
<evidence type="ECO:0000313" key="3">
    <source>
        <dbReference type="EMBL" id="KAL3803580.1"/>
    </source>
</evidence>
<sequence length="229" mass="26222">MASNLPEWASSTYDKKSHQEDEESRPVLADRSSVSLAQSMAASSSSGMAPSSQRTFIHRGYRFFKFIVIILSLLLLVAQVVSVVYFPFDDVEFVLKLFLCSFSVVIMLNELEWWGMLRDSRLLWNWITRGRITQMWNRVSFATRSVLLYGIVSLDENNVEPIQSLSTLPVDDAPALFIETASLMMVAIGCCYTAFGLCCGQRYLTKVRKDYADRLEERKRIFEVGLRQR</sequence>
<comment type="caution">
    <text evidence="3">The sequence shown here is derived from an EMBL/GenBank/DDBJ whole genome shotgun (WGS) entry which is preliminary data.</text>
</comment>
<dbReference type="AlphaFoldDB" id="A0ABD3QZH4"/>
<evidence type="ECO:0008006" key="5">
    <source>
        <dbReference type="Google" id="ProtNLM"/>
    </source>
</evidence>
<name>A0ABD3QZH4_9STRA</name>
<accession>A0ABD3QZH4</accession>
<proteinExistence type="predicted"/>